<dbReference type="InterPro" id="IPR037294">
    <property type="entry name" value="ABC_BtuC-like"/>
</dbReference>
<evidence type="ECO:0000256" key="2">
    <source>
        <dbReference type="ARBA" id="ARBA00008034"/>
    </source>
</evidence>
<accession>A0ABR7LYE1</accession>
<organism evidence="8 9">
    <name type="scientific">Actinomadura alba</name>
    <dbReference type="NCBI Taxonomy" id="406431"/>
    <lineage>
        <taxon>Bacteria</taxon>
        <taxon>Bacillati</taxon>
        <taxon>Actinomycetota</taxon>
        <taxon>Actinomycetes</taxon>
        <taxon>Streptosporangiales</taxon>
        <taxon>Thermomonosporaceae</taxon>
        <taxon>Actinomadura</taxon>
    </lineage>
</organism>
<feature type="transmembrane region" description="Helical" evidence="7">
    <location>
        <begin position="70"/>
        <end position="86"/>
    </location>
</feature>
<evidence type="ECO:0000256" key="6">
    <source>
        <dbReference type="RuleBase" id="RU003943"/>
    </source>
</evidence>
<comment type="subcellular location">
    <subcellularLocation>
        <location evidence="6">Cell membrane</location>
        <topology evidence="6">Multi-pass membrane protein</topology>
    </subcellularLocation>
    <subcellularLocation>
        <location evidence="1">Membrane</location>
        <topology evidence="1">Multi-pass membrane protein</topology>
    </subcellularLocation>
</comment>
<feature type="transmembrane region" description="Helical" evidence="7">
    <location>
        <begin position="178"/>
        <end position="196"/>
    </location>
</feature>
<evidence type="ECO:0000256" key="3">
    <source>
        <dbReference type="ARBA" id="ARBA00022692"/>
    </source>
</evidence>
<dbReference type="RefSeq" id="WP_187246547.1">
    <property type="nucleotide sequence ID" value="NZ_BAAAOK010000025.1"/>
</dbReference>
<dbReference type="Gene3D" id="1.10.3470.10">
    <property type="entry name" value="ABC transporter involved in vitamin B12 uptake, BtuC"/>
    <property type="match status" value="1"/>
</dbReference>
<reference evidence="8 9" key="1">
    <citation type="submission" date="2020-06" db="EMBL/GenBank/DDBJ databases">
        <title>Actinomadura xiongansis sp. nov., isolated from soil of Baiyangdian.</title>
        <authorList>
            <person name="Zhang X."/>
        </authorList>
    </citation>
    <scope>NUCLEOTIDE SEQUENCE [LARGE SCALE GENOMIC DNA]</scope>
    <source>
        <strain evidence="8 9">HBUM206468</strain>
    </source>
</reference>
<dbReference type="InterPro" id="IPR001626">
    <property type="entry name" value="ABC_TroCD"/>
</dbReference>
<keyword evidence="9" id="KW-1185">Reference proteome</keyword>
<gene>
    <name evidence="8" type="ORF">HKK74_28980</name>
</gene>
<dbReference type="NCBIfam" id="TIGR03770">
    <property type="entry name" value="anch_rpt_perm"/>
    <property type="match status" value="1"/>
</dbReference>
<dbReference type="PANTHER" id="PTHR30477">
    <property type="entry name" value="ABC-TRANSPORTER METAL-BINDING PROTEIN"/>
    <property type="match status" value="1"/>
</dbReference>
<proteinExistence type="inferred from homology"/>
<evidence type="ECO:0000256" key="7">
    <source>
        <dbReference type="SAM" id="Phobius"/>
    </source>
</evidence>
<name>A0ABR7LYE1_9ACTN</name>
<feature type="transmembrane region" description="Helical" evidence="7">
    <location>
        <begin position="202"/>
        <end position="219"/>
    </location>
</feature>
<dbReference type="Proteomes" id="UP000805614">
    <property type="component" value="Unassembled WGS sequence"/>
</dbReference>
<comment type="caution">
    <text evidence="8">The sequence shown here is derived from an EMBL/GenBank/DDBJ whole genome shotgun (WGS) entry which is preliminary data.</text>
</comment>
<comment type="similarity">
    <text evidence="2 6">Belongs to the ABC-3 integral membrane protein family.</text>
</comment>
<keyword evidence="3 6" id="KW-0812">Transmembrane</keyword>
<evidence type="ECO:0000256" key="5">
    <source>
        <dbReference type="ARBA" id="ARBA00023136"/>
    </source>
</evidence>
<evidence type="ECO:0000313" key="9">
    <source>
        <dbReference type="Proteomes" id="UP000805614"/>
    </source>
</evidence>
<dbReference type="InterPro" id="IPR022392">
    <property type="entry name" value="Anch_rpt-typ_ABC_trnsprt_perm"/>
</dbReference>
<feature type="transmembrane region" description="Helical" evidence="7">
    <location>
        <begin position="139"/>
        <end position="157"/>
    </location>
</feature>
<dbReference type="EMBL" id="JABVEC010000028">
    <property type="protein sequence ID" value="MBC6469495.1"/>
    <property type="molecule type" value="Genomic_DNA"/>
</dbReference>
<dbReference type="PANTHER" id="PTHR30477:SF13">
    <property type="entry name" value="IRON TRANSPORT SYSTEM MEMBRANE PROTEIN HI_0360-RELATED"/>
    <property type="match status" value="1"/>
</dbReference>
<keyword evidence="6" id="KW-0813">Transport</keyword>
<evidence type="ECO:0000313" key="8">
    <source>
        <dbReference type="EMBL" id="MBC6469495.1"/>
    </source>
</evidence>
<sequence>MSAVSDFLTAPWEHVFMQRAFLVAAMSGIICGVIGSHVVLRGMAFIGDAVAHSAFPGVAVAFVFQWNLTLGGAVAGLITALLVAVFSQNRRLKEDSVIGVFFAAAFGLGIVILSTAPGYSGSLESFLFGQILGISDGDVATVAVAGALLLLVTLVLNKELVAVGLDRETARAAGLPTFALDIALYAMVTIAIVISIQAVGNILVLALLITPAACARLLTDRLGVMMILGPIIGGGASITGLYLSFSLNVAAGGMIVLVVTAFFLICWCVAPRHGLIARFRTAALRRAAGAATGVPSEGTSDPITVA</sequence>
<evidence type="ECO:0000256" key="4">
    <source>
        <dbReference type="ARBA" id="ARBA00022989"/>
    </source>
</evidence>
<dbReference type="Pfam" id="PF00950">
    <property type="entry name" value="ABC-3"/>
    <property type="match status" value="1"/>
</dbReference>
<dbReference type="CDD" id="cd06550">
    <property type="entry name" value="TM_ABC_iron-siderophores_like"/>
    <property type="match status" value="1"/>
</dbReference>
<keyword evidence="4 7" id="KW-1133">Transmembrane helix</keyword>
<feature type="transmembrane region" description="Helical" evidence="7">
    <location>
        <begin position="98"/>
        <end position="119"/>
    </location>
</feature>
<evidence type="ECO:0000256" key="1">
    <source>
        <dbReference type="ARBA" id="ARBA00004141"/>
    </source>
</evidence>
<feature type="transmembrane region" description="Helical" evidence="7">
    <location>
        <begin position="226"/>
        <end position="245"/>
    </location>
</feature>
<protein>
    <submittedName>
        <fullName evidence="8">Anchored repeat-type ABC transporter permease subunit</fullName>
    </submittedName>
</protein>
<feature type="transmembrane region" description="Helical" evidence="7">
    <location>
        <begin position="251"/>
        <end position="270"/>
    </location>
</feature>
<keyword evidence="5 7" id="KW-0472">Membrane</keyword>
<dbReference type="SUPFAM" id="SSF81345">
    <property type="entry name" value="ABC transporter involved in vitamin B12 uptake, BtuC"/>
    <property type="match status" value="1"/>
</dbReference>
<feature type="transmembrane region" description="Helical" evidence="7">
    <location>
        <begin position="20"/>
        <end position="40"/>
    </location>
</feature>